<dbReference type="SFLD" id="SFLDS00019">
    <property type="entry name" value="Glutathione_Transferase_(cytos"/>
    <property type="match status" value="1"/>
</dbReference>
<proteinExistence type="predicted"/>
<feature type="domain" description="GST N-terminal" evidence="1">
    <location>
        <begin position="5"/>
        <end position="86"/>
    </location>
</feature>
<dbReference type="RefSeq" id="WP_190787392.1">
    <property type="nucleotide sequence ID" value="NZ_JACXLC010000001.1"/>
</dbReference>
<dbReference type="Gene3D" id="1.20.1050.10">
    <property type="match status" value="1"/>
</dbReference>
<dbReference type="PANTHER" id="PTHR43968">
    <property type="match status" value="1"/>
</dbReference>
<name>A0ABR8KRN2_9SPHN</name>
<dbReference type="InterPro" id="IPR050983">
    <property type="entry name" value="GST_Omega/HSP26"/>
</dbReference>
<evidence type="ECO:0000313" key="4">
    <source>
        <dbReference type="Proteomes" id="UP000635384"/>
    </source>
</evidence>
<dbReference type="SFLD" id="SFLDG00358">
    <property type="entry name" value="Main_(cytGST)"/>
    <property type="match status" value="1"/>
</dbReference>
<dbReference type="CDD" id="cd00299">
    <property type="entry name" value="GST_C_family"/>
    <property type="match status" value="1"/>
</dbReference>
<keyword evidence="4" id="KW-1185">Reference proteome</keyword>
<accession>A0ABR8KRN2</accession>
<dbReference type="EMBL" id="JACXLC010000001">
    <property type="protein sequence ID" value="MBD2841888.1"/>
    <property type="molecule type" value="Genomic_DNA"/>
</dbReference>
<dbReference type="PROSITE" id="PS50405">
    <property type="entry name" value="GST_CTER"/>
    <property type="match status" value="1"/>
</dbReference>
<evidence type="ECO:0000259" key="2">
    <source>
        <dbReference type="PROSITE" id="PS50405"/>
    </source>
</evidence>
<dbReference type="InterPro" id="IPR040079">
    <property type="entry name" value="Glutathione_S-Trfase"/>
</dbReference>
<dbReference type="PANTHER" id="PTHR43968:SF6">
    <property type="entry name" value="GLUTATHIONE S-TRANSFERASE OMEGA"/>
    <property type="match status" value="1"/>
</dbReference>
<dbReference type="InterPro" id="IPR004045">
    <property type="entry name" value="Glutathione_S-Trfase_N"/>
</dbReference>
<feature type="domain" description="GST C-terminal" evidence="2">
    <location>
        <begin position="91"/>
        <end position="247"/>
    </location>
</feature>
<evidence type="ECO:0000259" key="1">
    <source>
        <dbReference type="PROSITE" id="PS50404"/>
    </source>
</evidence>
<reference evidence="3 4" key="1">
    <citation type="submission" date="2020-09" db="EMBL/GenBank/DDBJ databases">
        <authorList>
            <person name="Yoon J.-W."/>
        </authorList>
    </citation>
    <scope>NUCLEOTIDE SEQUENCE [LARGE SCALE GENOMIC DNA]</scope>
    <source>
        <strain evidence="3 4">KMU-140</strain>
    </source>
</reference>
<dbReference type="InterPro" id="IPR010987">
    <property type="entry name" value="Glutathione-S-Trfase_C-like"/>
</dbReference>
<dbReference type="PROSITE" id="PS50404">
    <property type="entry name" value="GST_NTER"/>
    <property type="match status" value="1"/>
</dbReference>
<gene>
    <name evidence="3" type="ORF">IB285_06385</name>
</gene>
<dbReference type="SUPFAM" id="SSF52833">
    <property type="entry name" value="Thioredoxin-like"/>
    <property type="match status" value="1"/>
</dbReference>
<dbReference type="SUPFAM" id="SSF47616">
    <property type="entry name" value="GST C-terminal domain-like"/>
    <property type="match status" value="1"/>
</dbReference>
<evidence type="ECO:0000313" key="3">
    <source>
        <dbReference type="EMBL" id="MBD2841888.1"/>
    </source>
</evidence>
<dbReference type="CDD" id="cd00570">
    <property type="entry name" value="GST_N_family"/>
    <property type="match status" value="1"/>
</dbReference>
<sequence>MSGDAGLTLYHNDLSTCAQKVRIALAEKALDWESVELDLRAGEQKTPEFLALNPAGVVPVLVHGETTVTESTIILEYLEDGFPGRPLRPESAAARALMRGWMKRLDDRLHAMTGVLSFALAFRHEYLALPDKGQKLIDGTPDPMARAAKMGLIQQGADFPAVGTALQEFDAALGELDAVLAESSRGFIAGSYSLAEAAWIPYVNRLEHLGLGWLWDDRQRVAKWWDDVRARDSYSVAIANVEKPDRVRLMHEKSAEVSDRMASWREELAQAG</sequence>
<dbReference type="Pfam" id="PF13409">
    <property type="entry name" value="GST_N_2"/>
    <property type="match status" value="1"/>
</dbReference>
<dbReference type="Gene3D" id="3.40.30.10">
    <property type="entry name" value="Glutaredoxin"/>
    <property type="match status" value="1"/>
</dbReference>
<dbReference type="InterPro" id="IPR036249">
    <property type="entry name" value="Thioredoxin-like_sf"/>
</dbReference>
<dbReference type="InterPro" id="IPR036282">
    <property type="entry name" value="Glutathione-S-Trfase_C_sf"/>
</dbReference>
<protein>
    <submittedName>
        <fullName evidence="3">Glutathione S-transferase family protein</fullName>
    </submittedName>
</protein>
<dbReference type="Proteomes" id="UP000635384">
    <property type="component" value="Unassembled WGS sequence"/>
</dbReference>
<organism evidence="3 4">
    <name type="scientific">Erythrobacter rubeus</name>
    <dbReference type="NCBI Taxonomy" id="2760803"/>
    <lineage>
        <taxon>Bacteria</taxon>
        <taxon>Pseudomonadati</taxon>
        <taxon>Pseudomonadota</taxon>
        <taxon>Alphaproteobacteria</taxon>
        <taxon>Sphingomonadales</taxon>
        <taxon>Erythrobacteraceae</taxon>
        <taxon>Erythrobacter/Porphyrobacter group</taxon>
        <taxon>Erythrobacter</taxon>
    </lineage>
</organism>
<comment type="caution">
    <text evidence="3">The sequence shown here is derived from an EMBL/GenBank/DDBJ whole genome shotgun (WGS) entry which is preliminary data.</text>
</comment>